<dbReference type="InterPro" id="IPR050807">
    <property type="entry name" value="TransReg_Diox_bact_type"/>
</dbReference>
<evidence type="ECO:0000313" key="4">
    <source>
        <dbReference type="Proteomes" id="UP001623232"/>
    </source>
</evidence>
<dbReference type="InterPro" id="IPR001387">
    <property type="entry name" value="Cro/C1-type_HTH"/>
</dbReference>
<dbReference type="SUPFAM" id="SSF51182">
    <property type="entry name" value="RmlC-like cupins"/>
    <property type="match status" value="1"/>
</dbReference>
<dbReference type="Proteomes" id="UP001623232">
    <property type="component" value="Plasmid unnamed2"/>
</dbReference>
<dbReference type="InterPro" id="IPR014710">
    <property type="entry name" value="RmlC-like_jellyroll"/>
</dbReference>
<organism evidence="3 4">
    <name type="scientific">Aliisedimentitalea scapharcae</name>
    <dbReference type="NCBI Taxonomy" id="1524259"/>
    <lineage>
        <taxon>Bacteria</taxon>
        <taxon>Pseudomonadati</taxon>
        <taxon>Pseudomonadota</taxon>
        <taxon>Alphaproteobacteria</taxon>
        <taxon>Rhodobacterales</taxon>
        <taxon>Roseobacteraceae</taxon>
        <taxon>Aliisedimentitalea</taxon>
    </lineage>
</organism>
<dbReference type="SUPFAM" id="SSF47413">
    <property type="entry name" value="lambda repressor-like DNA-binding domains"/>
    <property type="match status" value="1"/>
</dbReference>
<keyword evidence="3" id="KW-0614">Plasmid</keyword>
<dbReference type="PANTHER" id="PTHR46797">
    <property type="entry name" value="HTH-TYPE TRANSCRIPTIONAL REGULATOR"/>
    <property type="match status" value="1"/>
</dbReference>
<dbReference type="CDD" id="cd02209">
    <property type="entry name" value="cupin_XRE_C"/>
    <property type="match status" value="1"/>
</dbReference>
<evidence type="ECO:0000313" key="3">
    <source>
        <dbReference type="EMBL" id="WZK91451.1"/>
    </source>
</evidence>
<geneLocation type="plasmid" evidence="3 4">
    <name>unnamed2</name>
</geneLocation>
<reference evidence="3 4" key="1">
    <citation type="submission" date="2023-04" db="EMBL/GenBank/DDBJ databases">
        <title>Complete genome sequence of Alisedimentitalea scapharcae.</title>
        <authorList>
            <person name="Rong J.-C."/>
            <person name="Yi M.-L."/>
            <person name="Zhao Q."/>
        </authorList>
    </citation>
    <scope>NUCLEOTIDE SEQUENCE [LARGE SCALE GENOMIC DNA]</scope>
    <source>
        <strain evidence="3 4">KCTC 42119</strain>
        <plasmid evidence="3 4">unnamed2</plasmid>
    </source>
</reference>
<dbReference type="InterPro" id="IPR011051">
    <property type="entry name" value="RmlC_Cupin_sf"/>
</dbReference>
<dbReference type="Pfam" id="PF07883">
    <property type="entry name" value="Cupin_2"/>
    <property type="match status" value="1"/>
</dbReference>
<dbReference type="Gene3D" id="2.60.120.10">
    <property type="entry name" value="Jelly Rolls"/>
    <property type="match status" value="1"/>
</dbReference>
<proteinExistence type="predicted"/>
<dbReference type="InterPro" id="IPR010982">
    <property type="entry name" value="Lambda_DNA-bd_dom_sf"/>
</dbReference>
<dbReference type="PANTHER" id="PTHR46797:SF20">
    <property type="entry name" value="BLR4304 PROTEIN"/>
    <property type="match status" value="1"/>
</dbReference>
<protein>
    <submittedName>
        <fullName evidence="3">XRE family transcriptional regulator</fullName>
    </submittedName>
</protein>
<keyword evidence="1" id="KW-0238">DNA-binding</keyword>
<dbReference type="InterPro" id="IPR013096">
    <property type="entry name" value="Cupin_2"/>
</dbReference>
<feature type="domain" description="HTH cro/C1-type" evidence="2">
    <location>
        <begin position="7"/>
        <end position="61"/>
    </location>
</feature>
<dbReference type="EMBL" id="CP123586">
    <property type="protein sequence ID" value="WZK91451.1"/>
    <property type="molecule type" value="Genomic_DNA"/>
</dbReference>
<sequence length="180" mass="19803">MNIGETLRQMRATRGVSLSRLAERANVSKSNLSKIENNVISPTFDMMGKISQGLGVTTSELLSQGRLTTDMLSFTDAGEGGKSSSGHYEFEFLFSELSNRKMIPIVTTIQPHKSEMISSPSSHGGEEFFYVIDGIVDFLSDGKVIKTMKKGDAVYFSSGLQHLAVNQQPHPAQLLWVWLA</sequence>
<dbReference type="Gene3D" id="1.10.260.40">
    <property type="entry name" value="lambda repressor-like DNA-binding domains"/>
    <property type="match status" value="1"/>
</dbReference>
<dbReference type="PROSITE" id="PS50943">
    <property type="entry name" value="HTH_CROC1"/>
    <property type="match status" value="1"/>
</dbReference>
<evidence type="ECO:0000259" key="2">
    <source>
        <dbReference type="PROSITE" id="PS50943"/>
    </source>
</evidence>
<name>A0ABZ2XZB4_9RHOB</name>
<dbReference type="CDD" id="cd00093">
    <property type="entry name" value="HTH_XRE"/>
    <property type="match status" value="1"/>
</dbReference>
<dbReference type="SMART" id="SM00530">
    <property type="entry name" value="HTH_XRE"/>
    <property type="match status" value="1"/>
</dbReference>
<accession>A0ABZ2XZB4</accession>
<keyword evidence="4" id="KW-1185">Reference proteome</keyword>
<dbReference type="Pfam" id="PF01381">
    <property type="entry name" value="HTH_3"/>
    <property type="match status" value="1"/>
</dbReference>
<dbReference type="RefSeq" id="WP_406651390.1">
    <property type="nucleotide sequence ID" value="NZ_CP123586.1"/>
</dbReference>
<evidence type="ECO:0000256" key="1">
    <source>
        <dbReference type="ARBA" id="ARBA00023125"/>
    </source>
</evidence>
<gene>
    <name evidence="3" type="ORF">QEZ52_22185</name>
</gene>